<dbReference type="AlphaFoldDB" id="A0A6C0FSQ8"/>
<evidence type="ECO:0000313" key="3">
    <source>
        <dbReference type="Proteomes" id="UP000476064"/>
    </source>
</evidence>
<protein>
    <submittedName>
        <fullName evidence="2">DUF2281 domain-containing protein</fullName>
    </submittedName>
</protein>
<dbReference type="RefSeq" id="WP_162355953.1">
    <property type="nucleotide sequence ID" value="NZ_CP048209.1"/>
</dbReference>
<dbReference type="Pfam" id="PF10047">
    <property type="entry name" value="DUF2281"/>
    <property type="match status" value="1"/>
</dbReference>
<dbReference type="EMBL" id="CP048209">
    <property type="protein sequence ID" value="QHT59887.1"/>
    <property type="molecule type" value="Genomic_DNA"/>
</dbReference>
<proteinExistence type="predicted"/>
<dbReference type="InterPro" id="IPR018739">
    <property type="entry name" value="DUF2281"/>
</dbReference>
<accession>A0A6C0FSQ8</accession>
<organism evidence="2 3">
    <name type="scientific">Paenibacillus lycopersici</name>
    <dbReference type="NCBI Taxonomy" id="2704462"/>
    <lineage>
        <taxon>Bacteria</taxon>
        <taxon>Bacillati</taxon>
        <taxon>Bacillota</taxon>
        <taxon>Bacilli</taxon>
        <taxon>Bacillales</taxon>
        <taxon>Paenibacillaceae</taxon>
        <taxon>Paenibacillus</taxon>
    </lineage>
</organism>
<evidence type="ECO:0000259" key="1">
    <source>
        <dbReference type="Pfam" id="PF10047"/>
    </source>
</evidence>
<evidence type="ECO:0000313" key="2">
    <source>
        <dbReference type="EMBL" id="QHT59887.1"/>
    </source>
</evidence>
<keyword evidence="3" id="KW-1185">Reference proteome</keyword>
<dbReference type="Proteomes" id="UP000476064">
    <property type="component" value="Chromosome"/>
</dbReference>
<reference evidence="2 3" key="1">
    <citation type="submission" date="2020-01" db="EMBL/GenBank/DDBJ databases">
        <title>Paenibacillus sp. nov., isolated from tomato rhizosphere.</title>
        <authorList>
            <person name="Weon H.-Y."/>
            <person name="Lee S.A."/>
        </authorList>
    </citation>
    <scope>NUCLEOTIDE SEQUENCE [LARGE SCALE GENOMIC DNA]</scope>
    <source>
        <strain evidence="2 3">12200R-189</strain>
    </source>
</reference>
<sequence>MSIEEKLIQDFLTLPEDKKIEVLDFVEFLKNRTNKQLESMMDEIITENHEALKELAK</sequence>
<name>A0A6C0FSQ8_9BACL</name>
<gene>
    <name evidence="2" type="ORF">GXP70_07940</name>
</gene>
<dbReference type="KEGG" id="plyc:GXP70_07940"/>
<feature type="domain" description="DUF2281" evidence="1">
    <location>
        <begin position="6"/>
        <end position="37"/>
    </location>
</feature>